<evidence type="ECO:0000313" key="2">
    <source>
        <dbReference type="EMBL" id="OTQ49322.1"/>
    </source>
</evidence>
<dbReference type="EMBL" id="NASK01000096">
    <property type="protein sequence ID" value="OTQ49322.1"/>
    <property type="molecule type" value="Genomic_DNA"/>
</dbReference>
<dbReference type="SUPFAM" id="SSF53098">
    <property type="entry name" value="Ribonuclease H-like"/>
    <property type="match status" value="1"/>
</dbReference>
<dbReference type="InterPro" id="IPR036397">
    <property type="entry name" value="RNaseH_sf"/>
</dbReference>
<evidence type="ECO:0000313" key="3">
    <source>
        <dbReference type="Proteomes" id="UP000194968"/>
    </source>
</evidence>
<dbReference type="InterPro" id="IPR012337">
    <property type="entry name" value="RNaseH-like_sf"/>
</dbReference>
<comment type="caution">
    <text evidence="2">The sequence shown here is derived from an EMBL/GenBank/DDBJ whole genome shotgun (WGS) entry which is preliminary data.</text>
</comment>
<dbReference type="GO" id="GO:0015074">
    <property type="term" value="P:DNA integration"/>
    <property type="evidence" value="ECO:0007669"/>
    <property type="project" value="InterPro"/>
</dbReference>
<dbReference type="Proteomes" id="UP000194968">
    <property type="component" value="Unassembled WGS sequence"/>
</dbReference>
<feature type="domain" description="Integrase catalytic" evidence="1">
    <location>
        <begin position="147"/>
        <end position="340"/>
    </location>
</feature>
<dbReference type="GO" id="GO:0003676">
    <property type="term" value="F:nucleic acid binding"/>
    <property type="evidence" value="ECO:0007669"/>
    <property type="project" value="InterPro"/>
</dbReference>
<proteinExistence type="predicted"/>
<name>A0A242NUG9_9GAMM</name>
<evidence type="ECO:0000259" key="1">
    <source>
        <dbReference type="PROSITE" id="PS50994"/>
    </source>
</evidence>
<reference evidence="2 3" key="1">
    <citation type="submission" date="2017-03" db="EMBL/GenBank/DDBJ databases">
        <title>Comparative genomics of honeybee gut symbionts reveal geographically distinct and subgroup specific antibiotic resistance.</title>
        <authorList>
            <person name="Ludvigsen J."/>
            <person name="Porcellato D."/>
            <person name="Labee-Lund T.M."/>
            <person name="Amdam G.V."/>
            <person name="Rudi K."/>
        </authorList>
    </citation>
    <scope>NUCLEOTIDE SEQUENCE [LARGE SCALE GENOMIC DNA]</scope>
    <source>
        <strain evidence="2 3">A-4-12</strain>
    </source>
</reference>
<organism evidence="2 3">
    <name type="scientific">Gilliamella apis</name>
    <dbReference type="NCBI Taxonomy" id="1970738"/>
    <lineage>
        <taxon>Bacteria</taxon>
        <taxon>Pseudomonadati</taxon>
        <taxon>Pseudomonadota</taxon>
        <taxon>Gammaproteobacteria</taxon>
        <taxon>Orbales</taxon>
        <taxon>Orbaceae</taxon>
        <taxon>Gilliamella</taxon>
    </lineage>
</organism>
<dbReference type="PROSITE" id="PS50994">
    <property type="entry name" value="INTEGRASE"/>
    <property type="match status" value="1"/>
</dbReference>
<sequence>MIAPNIREYLNEVAIKLDNVSHGQRGVILDEAQAFLGYSRQTIYRQLKQVCGWSSERKARADKGKISVSSDSLLAIATMSRESVRDNGKQTMFTTTARGILEQNGHEINVSNATLNRLMRQRKLNVKAQKVANPVQSLRALHPNYVHEIDPSLCLIYYMKNKQHIMRDRDFYKNKLENYAKVKYKVWRYTLYDRASGIIIPWYVEAAGENQHSLFQFLMFAWSKQDGRLFHGVPQLLYWDKGSANTSSAIKNLLDHLEVKYLEHEAGNARAKGGVENANNIIETQFESRLKFQPVSSIDELNHAALNWAEAYNANRLPGQDTRLRRIGLSEPVSRQSLWQHITAEQLRTLPSIEVCQALMASREQERQVKADLTISFKHPQADSSLIYSLKGLDGIAVKDKVSVRSLVYGDCAIQIEVPRYDGEALIYRVEPDRNFDKFGQRLDAPVIGEEYKSKGDTKIEQAAKAMDQVAYPDMTEDEIKKAKQKQVAPFGGKLNTLSYLEDINHPAYFEQKGNEIDTPEHLKPATTTLTLTAALMRITSEIGRKLTTDENKWLSVRYKDGVPEDSLDSLIHTFKTPIAVGDGTTGIFRSVK</sequence>
<dbReference type="RefSeq" id="WP_086320611.1">
    <property type="nucleotide sequence ID" value="NZ_NASK01000096.1"/>
</dbReference>
<dbReference type="OrthoDB" id="371334at2"/>
<dbReference type="Gene3D" id="3.30.420.10">
    <property type="entry name" value="Ribonuclease H-like superfamily/Ribonuclease H"/>
    <property type="match status" value="1"/>
</dbReference>
<accession>A0A242NUG9</accession>
<dbReference type="AlphaFoldDB" id="A0A242NUG9"/>
<dbReference type="PANTHER" id="PTHR35004:SF7">
    <property type="entry name" value="INTEGRASE PROTEIN"/>
    <property type="match status" value="1"/>
</dbReference>
<gene>
    <name evidence="2" type="ORF">B6D06_06885</name>
</gene>
<dbReference type="InterPro" id="IPR001584">
    <property type="entry name" value="Integrase_cat-core"/>
</dbReference>
<protein>
    <submittedName>
        <fullName evidence="2">Integrase</fullName>
    </submittedName>
</protein>
<dbReference type="PANTHER" id="PTHR35004">
    <property type="entry name" value="TRANSPOSASE RV3428C-RELATED"/>
    <property type="match status" value="1"/>
</dbReference>